<dbReference type="Proteomes" id="UP001218188">
    <property type="component" value="Unassembled WGS sequence"/>
</dbReference>
<keyword evidence="2" id="KW-1185">Reference proteome</keyword>
<gene>
    <name evidence="1" type="ORF">C8F04DRAFT_1396017</name>
</gene>
<accession>A0AAD6STG0</accession>
<evidence type="ECO:0000313" key="1">
    <source>
        <dbReference type="EMBL" id="KAJ7033375.1"/>
    </source>
</evidence>
<reference evidence="1" key="1">
    <citation type="submission" date="2023-03" db="EMBL/GenBank/DDBJ databases">
        <title>Massive genome expansion in bonnet fungi (Mycena s.s.) driven by repeated elements and novel gene families across ecological guilds.</title>
        <authorList>
            <consortium name="Lawrence Berkeley National Laboratory"/>
            <person name="Harder C.B."/>
            <person name="Miyauchi S."/>
            <person name="Viragh M."/>
            <person name="Kuo A."/>
            <person name="Thoen E."/>
            <person name="Andreopoulos B."/>
            <person name="Lu D."/>
            <person name="Skrede I."/>
            <person name="Drula E."/>
            <person name="Henrissat B."/>
            <person name="Morin E."/>
            <person name="Kohler A."/>
            <person name="Barry K."/>
            <person name="LaButti K."/>
            <person name="Morin E."/>
            <person name="Salamov A."/>
            <person name="Lipzen A."/>
            <person name="Mereny Z."/>
            <person name="Hegedus B."/>
            <person name="Baldrian P."/>
            <person name="Stursova M."/>
            <person name="Weitz H."/>
            <person name="Taylor A."/>
            <person name="Grigoriev I.V."/>
            <person name="Nagy L.G."/>
            <person name="Martin F."/>
            <person name="Kauserud H."/>
        </authorList>
    </citation>
    <scope>NUCLEOTIDE SEQUENCE</scope>
    <source>
        <strain evidence="1">CBHHK200</strain>
    </source>
</reference>
<proteinExistence type="predicted"/>
<sequence length="369" mass="40274">MADFQANWNRPFPRIVHPVTSTPLPEDTDIICLVPGTDILLLSTAGSVICWNAKLATKFPLPAVEFNHFILEVSPPWETSGIYSIAFLTGDNVAPVAHIHIITITHEAGEALILTSVFSEIPVPHVHHLKSVFLGEEMVGTISVGSNQEDCIVSLCPWTATGSNFHPDSTRAFKIPGNFSNHPAAACFVFEDHLYHLIENGQSVQIHHISRTSLLSGKEGEQSTLCTSDIPGDFRSSWGMVPTTLLYGVSAVFVRSTDTKTRITFVPNALTHEVSSPLAFDVPCVSLIVEGNCDLMWLDHSGFNAALVVHKPPAAYNLLLVRYHSDTQSTSLHELKVPEAIDLSNMKELCVDDSAGTIRLVNKEGLFST</sequence>
<organism evidence="1 2">
    <name type="scientific">Mycena alexandri</name>
    <dbReference type="NCBI Taxonomy" id="1745969"/>
    <lineage>
        <taxon>Eukaryota</taxon>
        <taxon>Fungi</taxon>
        <taxon>Dikarya</taxon>
        <taxon>Basidiomycota</taxon>
        <taxon>Agaricomycotina</taxon>
        <taxon>Agaricomycetes</taxon>
        <taxon>Agaricomycetidae</taxon>
        <taxon>Agaricales</taxon>
        <taxon>Marasmiineae</taxon>
        <taxon>Mycenaceae</taxon>
        <taxon>Mycena</taxon>
    </lineage>
</organism>
<evidence type="ECO:0000313" key="2">
    <source>
        <dbReference type="Proteomes" id="UP001218188"/>
    </source>
</evidence>
<protein>
    <submittedName>
        <fullName evidence="1">Uncharacterized protein</fullName>
    </submittedName>
</protein>
<dbReference type="AlphaFoldDB" id="A0AAD6STG0"/>
<comment type="caution">
    <text evidence="1">The sequence shown here is derived from an EMBL/GenBank/DDBJ whole genome shotgun (WGS) entry which is preliminary data.</text>
</comment>
<name>A0AAD6STG0_9AGAR</name>
<dbReference type="EMBL" id="JARJCM010000065">
    <property type="protein sequence ID" value="KAJ7033375.1"/>
    <property type="molecule type" value="Genomic_DNA"/>
</dbReference>